<dbReference type="InterPro" id="IPR044730">
    <property type="entry name" value="RNase_H-like_dom_plant"/>
</dbReference>
<dbReference type="CDD" id="cd06222">
    <property type="entry name" value="RNase_H_like"/>
    <property type="match status" value="1"/>
</dbReference>
<dbReference type="InterPro" id="IPR002156">
    <property type="entry name" value="RNaseH_domain"/>
</dbReference>
<comment type="caution">
    <text evidence="2">The sequence shown here is derived from an EMBL/GenBank/DDBJ whole genome shotgun (WGS) entry which is preliminary data.</text>
</comment>
<sequence length="77" mass="8580">MAEALAIKEVLVAASHKSTPNVWIRSDSLELIRAINSNTFLMELYGILKDIESLSSAFVYFSYVPRLSNAHAECTMT</sequence>
<dbReference type="Pfam" id="PF13456">
    <property type="entry name" value="RVT_3"/>
    <property type="match status" value="1"/>
</dbReference>
<evidence type="ECO:0000313" key="2">
    <source>
        <dbReference type="EMBL" id="KAF3576824.1"/>
    </source>
</evidence>
<dbReference type="Gene3D" id="3.30.420.10">
    <property type="entry name" value="Ribonuclease H-like superfamily/Ribonuclease H"/>
    <property type="match status" value="1"/>
</dbReference>
<dbReference type="InterPro" id="IPR036397">
    <property type="entry name" value="RNaseH_sf"/>
</dbReference>
<keyword evidence="3" id="KW-1185">Reference proteome</keyword>
<name>A0ABQ7DIF5_BRACR</name>
<protein>
    <recommendedName>
        <fullName evidence="1">RNase H type-1 domain-containing protein</fullName>
    </recommendedName>
</protein>
<organism evidence="2 3">
    <name type="scientific">Brassica cretica</name>
    <name type="common">Mustard</name>
    <dbReference type="NCBI Taxonomy" id="69181"/>
    <lineage>
        <taxon>Eukaryota</taxon>
        <taxon>Viridiplantae</taxon>
        <taxon>Streptophyta</taxon>
        <taxon>Embryophyta</taxon>
        <taxon>Tracheophyta</taxon>
        <taxon>Spermatophyta</taxon>
        <taxon>Magnoliopsida</taxon>
        <taxon>eudicotyledons</taxon>
        <taxon>Gunneridae</taxon>
        <taxon>Pentapetalae</taxon>
        <taxon>rosids</taxon>
        <taxon>malvids</taxon>
        <taxon>Brassicales</taxon>
        <taxon>Brassicaceae</taxon>
        <taxon>Brassiceae</taxon>
        <taxon>Brassica</taxon>
    </lineage>
</organism>
<proteinExistence type="predicted"/>
<accession>A0ABQ7DIF5</accession>
<evidence type="ECO:0000259" key="1">
    <source>
        <dbReference type="Pfam" id="PF13456"/>
    </source>
</evidence>
<reference evidence="2 3" key="1">
    <citation type="journal article" date="2020" name="BMC Genomics">
        <title>Intraspecific diversification of the crop wild relative Brassica cretica Lam. using demographic model selection.</title>
        <authorList>
            <person name="Kioukis A."/>
            <person name="Michalopoulou V.A."/>
            <person name="Briers L."/>
            <person name="Pirintsos S."/>
            <person name="Studholme D.J."/>
            <person name="Pavlidis P."/>
            <person name="Sarris P.F."/>
        </authorList>
    </citation>
    <scope>NUCLEOTIDE SEQUENCE [LARGE SCALE GENOMIC DNA]</scope>
    <source>
        <strain evidence="3">cv. PFS-1207/04</strain>
    </source>
</reference>
<gene>
    <name evidence="2" type="ORF">DY000_02034815</name>
</gene>
<evidence type="ECO:0000313" key="3">
    <source>
        <dbReference type="Proteomes" id="UP000266723"/>
    </source>
</evidence>
<dbReference type="EMBL" id="QGKV02000649">
    <property type="protein sequence ID" value="KAF3576824.1"/>
    <property type="molecule type" value="Genomic_DNA"/>
</dbReference>
<dbReference type="Proteomes" id="UP000266723">
    <property type="component" value="Unassembled WGS sequence"/>
</dbReference>
<feature type="domain" description="RNase H type-1" evidence="1">
    <location>
        <begin position="1"/>
        <end position="74"/>
    </location>
</feature>